<dbReference type="PANTHER" id="PTHR24198">
    <property type="entry name" value="ANKYRIN REPEAT AND PROTEIN KINASE DOMAIN-CONTAINING PROTEIN"/>
    <property type="match status" value="1"/>
</dbReference>
<feature type="repeat" description="ANK" evidence="3">
    <location>
        <begin position="481"/>
        <end position="513"/>
    </location>
</feature>
<reference evidence="4 5" key="1">
    <citation type="submission" date="2016-08" db="EMBL/GenBank/DDBJ databases">
        <title>A Parts List for Fungal Cellulosomes Revealed by Comparative Genomics.</title>
        <authorList>
            <consortium name="DOE Joint Genome Institute"/>
            <person name="Haitjema C.H."/>
            <person name="Gilmore S.P."/>
            <person name="Henske J.K."/>
            <person name="Solomon K.V."/>
            <person name="De Groot R."/>
            <person name="Kuo A."/>
            <person name="Mondo S.J."/>
            <person name="Salamov A.A."/>
            <person name="Labutti K."/>
            <person name="Zhao Z."/>
            <person name="Chiniquy J."/>
            <person name="Barry K."/>
            <person name="Brewer H.M."/>
            <person name="Purvine S.O."/>
            <person name="Wright A.T."/>
            <person name="Boxma B."/>
            <person name="Van Alen T."/>
            <person name="Hackstein J.H."/>
            <person name="Baker S.E."/>
            <person name="Grigoriev I.V."/>
            <person name="O'Malley M.A."/>
        </authorList>
    </citation>
    <scope>NUCLEOTIDE SEQUENCE [LARGE SCALE GENOMIC DNA]</scope>
    <source>
        <strain evidence="4 5">S4</strain>
    </source>
</reference>
<feature type="repeat" description="ANK" evidence="3">
    <location>
        <begin position="346"/>
        <end position="378"/>
    </location>
</feature>
<name>A0A1Y1X2F9_9FUNG</name>
<dbReference type="EMBL" id="MCFG01000158">
    <property type="protein sequence ID" value="ORX79989.1"/>
    <property type="molecule type" value="Genomic_DNA"/>
</dbReference>
<gene>
    <name evidence="4" type="ORF">BCR32DRAFT_294081</name>
</gene>
<dbReference type="InterPro" id="IPR002110">
    <property type="entry name" value="Ankyrin_rpt"/>
</dbReference>
<dbReference type="PROSITE" id="PS50088">
    <property type="entry name" value="ANK_REPEAT"/>
    <property type="match status" value="8"/>
</dbReference>
<dbReference type="PANTHER" id="PTHR24198:SF165">
    <property type="entry name" value="ANKYRIN REPEAT-CONTAINING PROTEIN-RELATED"/>
    <property type="match status" value="1"/>
</dbReference>
<evidence type="ECO:0000256" key="3">
    <source>
        <dbReference type="PROSITE-ProRule" id="PRU00023"/>
    </source>
</evidence>
<dbReference type="SUPFAM" id="SSF48403">
    <property type="entry name" value="Ankyrin repeat"/>
    <property type="match status" value="3"/>
</dbReference>
<feature type="repeat" description="ANK" evidence="3">
    <location>
        <begin position="78"/>
        <end position="110"/>
    </location>
</feature>
<evidence type="ECO:0000313" key="4">
    <source>
        <dbReference type="EMBL" id="ORX79989.1"/>
    </source>
</evidence>
<keyword evidence="2 3" id="KW-0040">ANK repeat</keyword>
<dbReference type="SMART" id="SM00248">
    <property type="entry name" value="ANK"/>
    <property type="match status" value="14"/>
</dbReference>
<accession>A0A1Y1X2F9</accession>
<evidence type="ECO:0000313" key="5">
    <source>
        <dbReference type="Proteomes" id="UP000193944"/>
    </source>
</evidence>
<proteinExistence type="predicted"/>
<organism evidence="4 5">
    <name type="scientific">Anaeromyces robustus</name>
    <dbReference type="NCBI Taxonomy" id="1754192"/>
    <lineage>
        <taxon>Eukaryota</taxon>
        <taxon>Fungi</taxon>
        <taxon>Fungi incertae sedis</taxon>
        <taxon>Chytridiomycota</taxon>
        <taxon>Chytridiomycota incertae sedis</taxon>
        <taxon>Neocallimastigomycetes</taxon>
        <taxon>Neocallimastigales</taxon>
        <taxon>Neocallimastigaceae</taxon>
        <taxon>Anaeromyces</taxon>
    </lineage>
</organism>
<feature type="repeat" description="ANK" evidence="3">
    <location>
        <begin position="587"/>
        <end position="619"/>
    </location>
</feature>
<dbReference type="AlphaFoldDB" id="A0A1Y1X2F9"/>
<evidence type="ECO:0000256" key="2">
    <source>
        <dbReference type="ARBA" id="ARBA00023043"/>
    </source>
</evidence>
<evidence type="ECO:0000256" key="1">
    <source>
        <dbReference type="ARBA" id="ARBA00022737"/>
    </source>
</evidence>
<keyword evidence="1" id="KW-0677">Repeat</keyword>
<dbReference type="STRING" id="1754192.A0A1Y1X2F9"/>
<feature type="repeat" description="ANK" evidence="3">
    <location>
        <begin position="379"/>
        <end position="411"/>
    </location>
</feature>
<dbReference type="OrthoDB" id="20872at2759"/>
<keyword evidence="5" id="KW-1185">Reference proteome</keyword>
<dbReference type="Pfam" id="PF12796">
    <property type="entry name" value="Ank_2"/>
    <property type="match status" value="5"/>
</dbReference>
<feature type="repeat" description="ANK" evidence="3">
    <location>
        <begin position="655"/>
        <end position="687"/>
    </location>
</feature>
<sequence length="723" mass="84133">MFNQRRQSILEIIKNNNTIDLKKYLQLNNVILKDLNTNNFDVLINAIENNASVETIDYLLKICQYETLNYSIIENNNVKKSPLFSAIGYNNFKVANFLLERKADINFMNNQIIEYLYNINLLNKQNLKYILNNGFNVRDNINSNMICKLIDSLQTDIIKIIFKHIIYDNNFILSLLKCYKNKCPLSDQHLNLIFRKEKNKIKIDENMYKKAKGTDNYEILNLLFNCDGSDENVIKKRIDKYELLEIAVKNNIYHLADYILKYITFSFKSFNFETVLSEALKNNNIELLKLIIDSLLKNSKNEKYKNQYLNYILNMMIKANTFSMVKYFINCDDFKEYFDINMKDINGDYPIIVAFYNDDISIFQYLLNKGANCNVKNNNGVSLLFLAIHKKKYNIIQCLLQQNININEKDINGNYSFIKAIKLNDIECVKLLVKYGIDNDINMNVVDINGSTPLILAYRLNYQEIFRFLIKFLDFNKIDSHGNCLLYYSVLKKDVETTKYLIRIGADVNFKDKLGNSILNTVIYNKNMDILFALIRNNNVFLNVSNKRGETPLISIIRINDYNENEKKSIVDCLIERGADVNSIDNDGNTPLVYAIKNNLLSIVILLVNNGASINHQLKNENNKNLLMLAIESHANEIIKFLVDNNADINFRDESGDTPLVYLLKSNNNEMANYLIDNGADVYSVNNEGESIYTISVKYNQYGYHFNNQYINIKERIRKIVNG</sequence>
<comment type="caution">
    <text evidence="4">The sequence shown here is derived from an EMBL/GenBank/DDBJ whole genome shotgun (WGS) entry which is preliminary data.</text>
</comment>
<protein>
    <submittedName>
        <fullName evidence="4">Ankyrin</fullName>
    </submittedName>
</protein>
<feature type="repeat" description="ANK" evidence="3">
    <location>
        <begin position="548"/>
        <end position="586"/>
    </location>
</feature>
<dbReference type="Proteomes" id="UP000193944">
    <property type="component" value="Unassembled WGS sequence"/>
</dbReference>
<reference evidence="4 5" key="2">
    <citation type="submission" date="2016-08" db="EMBL/GenBank/DDBJ databases">
        <title>Pervasive Adenine N6-methylation of Active Genes in Fungi.</title>
        <authorList>
            <consortium name="DOE Joint Genome Institute"/>
            <person name="Mondo S.J."/>
            <person name="Dannebaum R.O."/>
            <person name="Kuo R.C."/>
            <person name="Labutti K."/>
            <person name="Haridas S."/>
            <person name="Kuo A."/>
            <person name="Salamov A."/>
            <person name="Ahrendt S.R."/>
            <person name="Lipzen A."/>
            <person name="Sullivan W."/>
            <person name="Andreopoulos W.B."/>
            <person name="Clum A."/>
            <person name="Lindquist E."/>
            <person name="Daum C."/>
            <person name="Ramamoorthy G.K."/>
            <person name="Gryganskyi A."/>
            <person name="Culley D."/>
            <person name="Magnuson J.K."/>
            <person name="James T.Y."/>
            <person name="O'Malley M.A."/>
            <person name="Stajich J.E."/>
            <person name="Spatafora J.W."/>
            <person name="Visel A."/>
            <person name="Grigoriev I.V."/>
        </authorList>
    </citation>
    <scope>NUCLEOTIDE SEQUENCE [LARGE SCALE GENOMIC DNA]</scope>
    <source>
        <strain evidence="4 5">S4</strain>
    </source>
</reference>
<dbReference type="Gene3D" id="1.25.40.20">
    <property type="entry name" value="Ankyrin repeat-containing domain"/>
    <property type="match status" value="4"/>
</dbReference>
<feature type="repeat" description="ANK" evidence="3">
    <location>
        <begin position="622"/>
        <end position="654"/>
    </location>
</feature>
<dbReference type="PROSITE" id="PS50297">
    <property type="entry name" value="ANK_REP_REGION"/>
    <property type="match status" value="5"/>
</dbReference>
<dbReference type="InterPro" id="IPR036770">
    <property type="entry name" value="Ankyrin_rpt-contain_sf"/>
</dbReference>